<dbReference type="Proteomes" id="UP000813461">
    <property type="component" value="Unassembled WGS sequence"/>
</dbReference>
<organism evidence="10 11">
    <name type="scientific">Paraphoma chrysanthemicola</name>
    <dbReference type="NCBI Taxonomy" id="798071"/>
    <lineage>
        <taxon>Eukaryota</taxon>
        <taxon>Fungi</taxon>
        <taxon>Dikarya</taxon>
        <taxon>Ascomycota</taxon>
        <taxon>Pezizomycotina</taxon>
        <taxon>Dothideomycetes</taxon>
        <taxon>Pleosporomycetidae</taxon>
        <taxon>Pleosporales</taxon>
        <taxon>Pleosporineae</taxon>
        <taxon>Phaeosphaeriaceae</taxon>
        <taxon>Paraphoma</taxon>
    </lineage>
</organism>
<proteinExistence type="inferred from homology"/>
<dbReference type="GO" id="GO:1990072">
    <property type="term" value="C:TRAPPIII protein complex"/>
    <property type="evidence" value="ECO:0007669"/>
    <property type="project" value="TreeGrafter"/>
</dbReference>
<dbReference type="GO" id="GO:0006888">
    <property type="term" value="P:endoplasmic reticulum to Golgi vesicle-mediated transport"/>
    <property type="evidence" value="ECO:0007669"/>
    <property type="project" value="TreeGrafter"/>
</dbReference>
<dbReference type="SUPFAM" id="SSF111126">
    <property type="entry name" value="Ligand-binding domain in the NO signalling and Golgi transport"/>
    <property type="match status" value="1"/>
</dbReference>
<dbReference type="PANTHER" id="PTHR20902:SF0">
    <property type="entry name" value="TRAFFICKING PROTEIN PARTICLE COMPLEX SUBUNIT 5"/>
    <property type="match status" value="1"/>
</dbReference>
<feature type="coiled-coil region" evidence="8">
    <location>
        <begin position="41"/>
        <end position="121"/>
    </location>
</feature>
<keyword evidence="4" id="KW-0813">Transport</keyword>
<dbReference type="InterPro" id="IPR016696">
    <property type="entry name" value="TRAPP-I_su5"/>
</dbReference>
<keyword evidence="11" id="KW-1185">Reference proteome</keyword>
<dbReference type="Pfam" id="PF04051">
    <property type="entry name" value="TRAPP"/>
    <property type="match status" value="1"/>
</dbReference>
<keyword evidence="7" id="KW-0333">Golgi apparatus</keyword>
<evidence type="ECO:0000256" key="8">
    <source>
        <dbReference type="SAM" id="Coils"/>
    </source>
</evidence>
<comment type="caution">
    <text evidence="10">The sequence shown here is derived from an EMBL/GenBank/DDBJ whole genome shotgun (WGS) entry which is preliminary data.</text>
</comment>
<evidence type="ECO:0000313" key="11">
    <source>
        <dbReference type="Proteomes" id="UP000813461"/>
    </source>
</evidence>
<reference evidence="10" key="1">
    <citation type="journal article" date="2021" name="Nat. Commun.">
        <title>Genetic determinants of endophytism in the Arabidopsis root mycobiome.</title>
        <authorList>
            <person name="Mesny F."/>
            <person name="Miyauchi S."/>
            <person name="Thiergart T."/>
            <person name="Pickel B."/>
            <person name="Atanasova L."/>
            <person name="Karlsson M."/>
            <person name="Huettel B."/>
            <person name="Barry K.W."/>
            <person name="Haridas S."/>
            <person name="Chen C."/>
            <person name="Bauer D."/>
            <person name="Andreopoulos W."/>
            <person name="Pangilinan J."/>
            <person name="LaButti K."/>
            <person name="Riley R."/>
            <person name="Lipzen A."/>
            <person name="Clum A."/>
            <person name="Drula E."/>
            <person name="Henrissat B."/>
            <person name="Kohler A."/>
            <person name="Grigoriev I.V."/>
            <person name="Martin F.M."/>
            <person name="Hacquard S."/>
        </authorList>
    </citation>
    <scope>NUCLEOTIDE SEQUENCE</scope>
    <source>
        <strain evidence="10">MPI-SDFR-AT-0120</strain>
    </source>
</reference>
<keyword evidence="8" id="KW-0175">Coiled coil</keyword>
<dbReference type="GO" id="GO:1990071">
    <property type="term" value="C:TRAPPII protein complex"/>
    <property type="evidence" value="ECO:0007669"/>
    <property type="project" value="TreeGrafter"/>
</dbReference>
<dbReference type="AlphaFoldDB" id="A0A8K0R4S1"/>
<accession>A0A8K0R4S1</accession>
<comment type="similarity">
    <text evidence="3">Belongs to the TRAPP small subunits family. BET3 subfamily.</text>
</comment>
<dbReference type="GO" id="GO:1990070">
    <property type="term" value="C:TRAPPI protein complex"/>
    <property type="evidence" value="ECO:0007669"/>
    <property type="project" value="TreeGrafter"/>
</dbReference>
<gene>
    <name evidence="10" type="ORF">FB567DRAFT_561839</name>
</gene>
<evidence type="ECO:0000256" key="6">
    <source>
        <dbReference type="ARBA" id="ARBA00022892"/>
    </source>
</evidence>
<sequence length="572" mass="64193">MSYGLDALFEERLEVFPAEPSSVLHSEGSAEAVIKALIKERDDAQAREKDHVNTIEQLQRRIYSKIAPDADLPAEIVSRIHRLETECYNLRKENAAIKENLTAAESENTMLCDTIAELKQKTKGANKKTKHAKEVTVKVEEKAKDAMSDKQRHLASERKMRKECKDAKAALSKQEKISADLRAELEVERSGTPHLRDTEGPRSDFTTLIVPLEFRIRRLDHMKTLNRLRLRQNYFINMAAQWHEDWMAKERKHDDDNEEKISGEYDEEIDGEYDEEEIDEEDDEDDKLYGGMVEAGDIMSNILPLHASTYTTRPTSYSASATSSQTSSTATIRPQTQTQIQHQAQFAIARSQSLAMSGNPSSGPGLRYPSNKKSIYDRNLNRSKNAELSRAAFAYLFIEMIAYAQKGAKDVGDLEQKLNQQGYPIGLRLLDLLLSRSSNPLASIRPTRILPLLQFIAQQVYRHLFGRPADALERSGTDAGQYMIFDNEPLVNHYISLPKELSSLNCAAFVAGVIEGVCDGAGFPTEGVTAHSVGEQEDGKEGKGMWPGKTVFLIKFKPEVLEREEILGRGGG</sequence>
<feature type="region of interest" description="Disordered" evidence="9">
    <location>
        <begin position="250"/>
        <end position="284"/>
    </location>
</feature>
<name>A0A8K0R4S1_9PLEO</name>
<keyword evidence="5" id="KW-0256">Endoplasmic reticulum</keyword>
<dbReference type="InterPro" id="IPR007194">
    <property type="entry name" value="TRAPP_component"/>
</dbReference>
<evidence type="ECO:0000313" key="10">
    <source>
        <dbReference type="EMBL" id="KAH7083902.1"/>
    </source>
</evidence>
<feature type="compositionally biased region" description="Acidic residues" evidence="9">
    <location>
        <begin position="264"/>
        <end position="284"/>
    </location>
</feature>
<evidence type="ECO:0000256" key="1">
    <source>
        <dbReference type="ARBA" id="ARBA00004240"/>
    </source>
</evidence>
<evidence type="ECO:0000256" key="4">
    <source>
        <dbReference type="ARBA" id="ARBA00022448"/>
    </source>
</evidence>
<dbReference type="PANTHER" id="PTHR20902">
    <property type="entry name" value="41-2 PROTEIN ANTIGEN-RELATED"/>
    <property type="match status" value="1"/>
</dbReference>
<dbReference type="Gene3D" id="3.30.1380.20">
    <property type="entry name" value="Trafficking protein particle complex subunit 3"/>
    <property type="match status" value="1"/>
</dbReference>
<evidence type="ECO:0000256" key="7">
    <source>
        <dbReference type="ARBA" id="ARBA00023034"/>
    </source>
</evidence>
<evidence type="ECO:0000256" key="9">
    <source>
        <dbReference type="SAM" id="MobiDB-lite"/>
    </source>
</evidence>
<dbReference type="EMBL" id="JAGMVJ010000013">
    <property type="protein sequence ID" value="KAH7083902.1"/>
    <property type="molecule type" value="Genomic_DNA"/>
</dbReference>
<evidence type="ECO:0000256" key="2">
    <source>
        <dbReference type="ARBA" id="ARBA00004555"/>
    </source>
</evidence>
<evidence type="ECO:0000256" key="5">
    <source>
        <dbReference type="ARBA" id="ARBA00022824"/>
    </source>
</evidence>
<dbReference type="GO" id="GO:0005783">
    <property type="term" value="C:endoplasmic reticulum"/>
    <property type="evidence" value="ECO:0007669"/>
    <property type="project" value="UniProtKB-SubCell"/>
</dbReference>
<keyword evidence="6" id="KW-0931">ER-Golgi transport</keyword>
<dbReference type="OrthoDB" id="10254842at2759"/>
<evidence type="ECO:0000256" key="3">
    <source>
        <dbReference type="ARBA" id="ARBA00006218"/>
    </source>
</evidence>
<comment type="subcellular location">
    <subcellularLocation>
        <location evidence="1">Endoplasmic reticulum</location>
    </subcellularLocation>
    <subcellularLocation>
        <location evidence="2">Golgi apparatus</location>
    </subcellularLocation>
</comment>
<dbReference type="CDD" id="cd14943">
    <property type="entry name" value="TRAPPC5_Trs31"/>
    <property type="match status" value="1"/>
</dbReference>
<feature type="compositionally biased region" description="Basic and acidic residues" evidence="9">
    <location>
        <begin position="250"/>
        <end position="263"/>
    </location>
</feature>
<protein>
    <submittedName>
        <fullName evidence="10">NO signaling/Golgi transport ligand-binding domain-containing protein</fullName>
    </submittedName>
</protein>
<dbReference type="InterPro" id="IPR024096">
    <property type="entry name" value="NO_sig/Golgi_transp_ligand-bd"/>
</dbReference>